<comment type="caution">
    <text evidence="1">The sequence shown here is derived from an EMBL/GenBank/DDBJ whole genome shotgun (WGS) entry which is preliminary data.</text>
</comment>
<evidence type="ECO:0000313" key="2">
    <source>
        <dbReference type="Proteomes" id="UP000193689"/>
    </source>
</evidence>
<sequence length="275" mass="30797">MDTQYGIWFRIKSTLRRQLESFDFMDVATDENPFWPRMTTIQASGRCWVDFTRATHAVTLFGTGFGDLIRPSRQGAVVRITSQFACQRSKTFCRKGGARTLYPGDWSTTSTGIRRTRLSNYALHSCLRPNTIEYKNCFQLPPPKLWGRGLTGTVDISLAPRGALLFGHSWRFPPPRWKDQGAPEEGNPDQEMENIQISLQDNRIGTSLGFSSIGAAGGSSPCSLDSGLSSSRERDISSTIASQNTDEHLTKRSRLLTQSIIWEAPSLQHFIKSPM</sequence>
<reference evidence="1 2" key="1">
    <citation type="submission" date="2016-07" db="EMBL/GenBank/DDBJ databases">
        <title>Pervasive Adenine N6-methylation of Active Genes in Fungi.</title>
        <authorList>
            <consortium name="DOE Joint Genome Institute"/>
            <person name="Mondo S.J."/>
            <person name="Dannebaum R.O."/>
            <person name="Kuo R.C."/>
            <person name="Labutti K."/>
            <person name="Haridas S."/>
            <person name="Kuo A."/>
            <person name="Salamov A."/>
            <person name="Ahrendt S.R."/>
            <person name="Lipzen A."/>
            <person name="Sullivan W."/>
            <person name="Andreopoulos W.B."/>
            <person name="Clum A."/>
            <person name="Lindquist E."/>
            <person name="Daum C."/>
            <person name="Ramamoorthy G.K."/>
            <person name="Gryganskyi A."/>
            <person name="Culley D."/>
            <person name="Magnuson J.K."/>
            <person name="James T.Y."/>
            <person name="O'Malley M.A."/>
            <person name="Stajich J.E."/>
            <person name="Spatafora J.W."/>
            <person name="Visel A."/>
            <person name="Grigoriev I.V."/>
        </authorList>
    </citation>
    <scope>NUCLEOTIDE SEQUENCE [LARGE SCALE GENOMIC DNA]</scope>
    <source>
        <strain evidence="1 2">CBS 129021</strain>
    </source>
</reference>
<protein>
    <submittedName>
        <fullName evidence="1">Uncharacterized protein</fullName>
    </submittedName>
</protein>
<accession>A0A1Y2DVP8</accession>
<dbReference type="Proteomes" id="UP000193689">
    <property type="component" value="Unassembled WGS sequence"/>
</dbReference>
<evidence type="ECO:0000313" key="1">
    <source>
        <dbReference type="EMBL" id="ORY63370.1"/>
    </source>
</evidence>
<proteinExistence type="predicted"/>
<organism evidence="1 2">
    <name type="scientific">Pseudomassariella vexata</name>
    <dbReference type="NCBI Taxonomy" id="1141098"/>
    <lineage>
        <taxon>Eukaryota</taxon>
        <taxon>Fungi</taxon>
        <taxon>Dikarya</taxon>
        <taxon>Ascomycota</taxon>
        <taxon>Pezizomycotina</taxon>
        <taxon>Sordariomycetes</taxon>
        <taxon>Xylariomycetidae</taxon>
        <taxon>Amphisphaeriales</taxon>
        <taxon>Pseudomassariaceae</taxon>
        <taxon>Pseudomassariella</taxon>
    </lineage>
</organism>
<dbReference type="STRING" id="1141098.A0A1Y2DVP8"/>
<keyword evidence="2" id="KW-1185">Reference proteome</keyword>
<dbReference type="RefSeq" id="XP_040715027.1">
    <property type="nucleotide sequence ID" value="XM_040858448.1"/>
</dbReference>
<dbReference type="AlphaFoldDB" id="A0A1Y2DVP8"/>
<dbReference type="GeneID" id="63774660"/>
<dbReference type="OrthoDB" id="1577640at2759"/>
<dbReference type="InParanoid" id="A0A1Y2DVP8"/>
<name>A0A1Y2DVP8_9PEZI</name>
<gene>
    <name evidence="1" type="ORF">BCR38DRAFT_410303</name>
</gene>
<dbReference type="EMBL" id="MCFJ01000008">
    <property type="protein sequence ID" value="ORY63370.1"/>
    <property type="molecule type" value="Genomic_DNA"/>
</dbReference>